<gene>
    <name evidence="1" type="ORF">EV182_007818</name>
</gene>
<proteinExistence type="predicted"/>
<evidence type="ECO:0000313" key="2">
    <source>
        <dbReference type="Proteomes" id="UP001145114"/>
    </source>
</evidence>
<organism evidence="1 2">
    <name type="scientific">Spiromyces aspiralis</name>
    <dbReference type="NCBI Taxonomy" id="68401"/>
    <lineage>
        <taxon>Eukaryota</taxon>
        <taxon>Fungi</taxon>
        <taxon>Fungi incertae sedis</taxon>
        <taxon>Zoopagomycota</taxon>
        <taxon>Kickxellomycotina</taxon>
        <taxon>Kickxellomycetes</taxon>
        <taxon>Kickxellales</taxon>
        <taxon>Kickxellaceae</taxon>
        <taxon>Spiromyces</taxon>
    </lineage>
</organism>
<dbReference type="Proteomes" id="UP001145114">
    <property type="component" value="Unassembled WGS sequence"/>
</dbReference>
<evidence type="ECO:0000313" key="1">
    <source>
        <dbReference type="EMBL" id="KAJ1676622.1"/>
    </source>
</evidence>
<accession>A0ACC1HK92</accession>
<protein>
    <submittedName>
        <fullName evidence="1">Uncharacterized protein</fullName>
    </submittedName>
</protein>
<dbReference type="EMBL" id="JAMZIH010003768">
    <property type="protein sequence ID" value="KAJ1676622.1"/>
    <property type="molecule type" value="Genomic_DNA"/>
</dbReference>
<sequence length="243" mass="26930">MAEKSKPMTALLNESASTFDTTAYNIPKKLTPMLDITRDFPLDAVHIDPLVALKIVKHAREQMPQTVNGQLLGLQVDNVLEITQCYPVPTQSSSSSDDDDNTAYQVEMLQLLKDVNADTDSVGWYQSTILGNFLQQPFLETQQGYQSSALKSKCVALVLDLAKTERGNLGFKAYRLSDAYLKLSEEANNGSAFTTKKLADAKLTFADVLEELPVHIKNGSLANILMHELERLPPLEDLVENLQ</sequence>
<keyword evidence="2" id="KW-1185">Reference proteome</keyword>
<feature type="non-terminal residue" evidence="1">
    <location>
        <position position="243"/>
    </location>
</feature>
<comment type="caution">
    <text evidence="1">The sequence shown here is derived from an EMBL/GenBank/DDBJ whole genome shotgun (WGS) entry which is preliminary data.</text>
</comment>
<reference evidence="1" key="1">
    <citation type="submission" date="2022-06" db="EMBL/GenBank/DDBJ databases">
        <title>Phylogenomic reconstructions and comparative analyses of Kickxellomycotina fungi.</title>
        <authorList>
            <person name="Reynolds N.K."/>
            <person name="Stajich J.E."/>
            <person name="Barry K."/>
            <person name="Grigoriev I.V."/>
            <person name="Crous P."/>
            <person name="Smith M.E."/>
        </authorList>
    </citation>
    <scope>NUCLEOTIDE SEQUENCE</scope>
    <source>
        <strain evidence="1">RSA 2271</strain>
    </source>
</reference>
<name>A0ACC1HK92_9FUNG</name>